<evidence type="ECO:0000313" key="2">
    <source>
        <dbReference type="EMBL" id="XDP45386.1"/>
    </source>
</evidence>
<dbReference type="EC" id="2.1.1.-" evidence="2"/>
<dbReference type="Pfam" id="PF08241">
    <property type="entry name" value="Methyltransf_11"/>
    <property type="match status" value="1"/>
</dbReference>
<protein>
    <submittedName>
        <fullName evidence="2">Class I SAM-dependent methyltransferase</fullName>
        <ecNumber evidence="2">2.1.1.-</ecNumber>
    </submittedName>
</protein>
<dbReference type="Gene3D" id="3.40.50.150">
    <property type="entry name" value="Vaccinia Virus protein VP39"/>
    <property type="match status" value="1"/>
</dbReference>
<dbReference type="SUPFAM" id="SSF53335">
    <property type="entry name" value="S-adenosyl-L-methionine-dependent methyltransferases"/>
    <property type="match status" value="1"/>
</dbReference>
<keyword evidence="2" id="KW-0808">Transferase</keyword>
<evidence type="ECO:0000259" key="1">
    <source>
        <dbReference type="Pfam" id="PF08241"/>
    </source>
</evidence>
<dbReference type="GO" id="GO:0032259">
    <property type="term" value="P:methylation"/>
    <property type="evidence" value="ECO:0007669"/>
    <property type="project" value="UniProtKB-KW"/>
</dbReference>
<dbReference type="PANTHER" id="PTHR43591">
    <property type="entry name" value="METHYLTRANSFERASE"/>
    <property type="match status" value="1"/>
</dbReference>
<sequence>MSSEAAFTGSIPELYDTVLVPMMFQDFANDLAAEVASSGPGTVLETAAGTGIVTRALHRILPRATITATDLNPAMLSRADVVLPASESIRWQQADALDLPFPEASFDALVSQFGIMFFPDRPRGYAEARRVLKPGGRLSAAVWGPLERNEVSLAVQEALEELFPGRAPMLIRRVPFAYSDHTIIRGELEAAGFSDVTIRDVVYRSAPTSARDIARAHCQGTPLAHELAEEYGGPAQITEDVTRVLAERFGGQPFSGLLTAIFFTGIA</sequence>
<name>A0AB39L339_9MICC</name>
<dbReference type="RefSeq" id="WP_369045927.1">
    <property type="nucleotide sequence ID" value="NZ_CP163302.1"/>
</dbReference>
<dbReference type="GO" id="GO:0008757">
    <property type="term" value="F:S-adenosylmethionine-dependent methyltransferase activity"/>
    <property type="evidence" value="ECO:0007669"/>
    <property type="project" value="InterPro"/>
</dbReference>
<dbReference type="InterPro" id="IPR013216">
    <property type="entry name" value="Methyltransf_11"/>
</dbReference>
<dbReference type="InterPro" id="IPR029063">
    <property type="entry name" value="SAM-dependent_MTases_sf"/>
</dbReference>
<dbReference type="AlphaFoldDB" id="A0AB39L339"/>
<feature type="domain" description="Methyltransferase type 11" evidence="1">
    <location>
        <begin position="44"/>
        <end position="138"/>
    </location>
</feature>
<organism evidence="2">
    <name type="scientific">Sinomonas puerhi</name>
    <dbReference type="NCBI Taxonomy" id="3238584"/>
    <lineage>
        <taxon>Bacteria</taxon>
        <taxon>Bacillati</taxon>
        <taxon>Actinomycetota</taxon>
        <taxon>Actinomycetes</taxon>
        <taxon>Micrococcales</taxon>
        <taxon>Micrococcaceae</taxon>
        <taxon>Sinomonas</taxon>
    </lineage>
</organism>
<proteinExistence type="predicted"/>
<gene>
    <name evidence="2" type="ORF">AB5L97_19350</name>
</gene>
<dbReference type="KEGG" id="spue:AB5L97_19350"/>
<dbReference type="CDD" id="cd02440">
    <property type="entry name" value="AdoMet_MTases"/>
    <property type="match status" value="1"/>
</dbReference>
<accession>A0AB39L339</accession>
<dbReference type="PANTHER" id="PTHR43591:SF24">
    <property type="entry name" value="2-METHOXY-6-POLYPRENYL-1,4-BENZOQUINOL METHYLASE, MITOCHONDRIAL"/>
    <property type="match status" value="1"/>
</dbReference>
<reference evidence="2" key="1">
    <citation type="submission" date="2024-07" db="EMBL/GenBank/DDBJ databases">
        <authorList>
            <person name="fu j."/>
        </authorList>
    </citation>
    <scope>NUCLEOTIDE SEQUENCE</scope>
    <source>
        <strain evidence="2">P10A9</strain>
    </source>
</reference>
<dbReference type="EMBL" id="CP163302">
    <property type="protein sequence ID" value="XDP45386.1"/>
    <property type="molecule type" value="Genomic_DNA"/>
</dbReference>
<keyword evidence="2" id="KW-0489">Methyltransferase</keyword>